<name>A0AA88KFS2_NAELO</name>
<evidence type="ECO:0008006" key="3">
    <source>
        <dbReference type="Google" id="ProtNLM"/>
    </source>
</evidence>
<dbReference type="InterPro" id="IPR009783">
    <property type="entry name" value="DUF1348"/>
</dbReference>
<accession>A0AA88KFS2</accession>
<organism evidence="1 2">
    <name type="scientific">Naegleria lovaniensis</name>
    <name type="common">Amoeba</name>
    <dbReference type="NCBI Taxonomy" id="51637"/>
    <lineage>
        <taxon>Eukaryota</taxon>
        <taxon>Discoba</taxon>
        <taxon>Heterolobosea</taxon>
        <taxon>Tetramitia</taxon>
        <taxon>Eutetramitia</taxon>
        <taxon>Vahlkampfiidae</taxon>
        <taxon>Naegleria</taxon>
    </lineage>
</organism>
<evidence type="ECO:0000313" key="1">
    <source>
        <dbReference type="EMBL" id="KAG2378582.1"/>
    </source>
</evidence>
<dbReference type="AlphaFoldDB" id="A0AA88KFS2"/>
<comment type="caution">
    <text evidence="1">The sequence shown here is derived from an EMBL/GenBank/DDBJ whole genome shotgun (WGS) entry which is preliminary data.</text>
</comment>
<proteinExistence type="predicted"/>
<dbReference type="Pfam" id="PF07080">
    <property type="entry name" value="DUF1348"/>
    <property type="match status" value="1"/>
</dbReference>
<keyword evidence="2" id="KW-1185">Reference proteome</keyword>
<sequence length="141" mass="17010">MSNSTPPVIKPPFTLETALQKVKFAQDAWNSKDIDRITKAYTPDCEWRNRSEFLKGHSEIREFLQRKFSKELDYKLEKQLFAFLNDRISVHFEYEYHNEEGQWFRAYGNENWEFDQDSGLMKKRDASINDVNIEESERRFK</sequence>
<dbReference type="Proteomes" id="UP000816034">
    <property type="component" value="Unassembled WGS sequence"/>
</dbReference>
<dbReference type="RefSeq" id="XP_044545844.1">
    <property type="nucleotide sequence ID" value="XM_044698274.1"/>
</dbReference>
<dbReference type="SUPFAM" id="SSF54427">
    <property type="entry name" value="NTF2-like"/>
    <property type="match status" value="1"/>
</dbReference>
<dbReference type="PANTHER" id="PTHR31757:SF0">
    <property type="entry name" value="SLL0781 PROTEIN"/>
    <property type="match status" value="1"/>
</dbReference>
<dbReference type="PANTHER" id="PTHR31757">
    <property type="entry name" value="SLL0781 PROTEIN"/>
    <property type="match status" value="1"/>
</dbReference>
<dbReference type="GeneID" id="68100675"/>
<protein>
    <recommendedName>
        <fullName evidence="3">DUF1348 domain-containing protein</fullName>
    </recommendedName>
</protein>
<reference evidence="1 2" key="1">
    <citation type="journal article" date="2018" name="BMC Genomics">
        <title>The genome of Naegleria lovaniensis, the basis for a comparative approach to unravel pathogenicity factors of the human pathogenic amoeba N. fowleri.</title>
        <authorList>
            <person name="Liechti N."/>
            <person name="Schurch N."/>
            <person name="Bruggmann R."/>
            <person name="Wittwer M."/>
        </authorList>
    </citation>
    <scope>NUCLEOTIDE SEQUENCE [LARGE SCALE GENOMIC DNA]</scope>
    <source>
        <strain evidence="1 2">ATCC 30569</strain>
    </source>
</reference>
<gene>
    <name evidence="1" type="ORF">C9374_008221</name>
</gene>
<evidence type="ECO:0000313" key="2">
    <source>
        <dbReference type="Proteomes" id="UP000816034"/>
    </source>
</evidence>
<dbReference type="Gene3D" id="3.10.450.50">
    <property type="match status" value="1"/>
</dbReference>
<dbReference type="InterPro" id="IPR032710">
    <property type="entry name" value="NTF2-like_dom_sf"/>
</dbReference>
<dbReference type="EMBL" id="PYSW02000032">
    <property type="protein sequence ID" value="KAG2378582.1"/>
    <property type="molecule type" value="Genomic_DNA"/>
</dbReference>